<organism evidence="1 2">
    <name type="scientific">Alternaria burnsii</name>
    <dbReference type="NCBI Taxonomy" id="1187904"/>
    <lineage>
        <taxon>Eukaryota</taxon>
        <taxon>Fungi</taxon>
        <taxon>Dikarya</taxon>
        <taxon>Ascomycota</taxon>
        <taxon>Pezizomycotina</taxon>
        <taxon>Dothideomycetes</taxon>
        <taxon>Pleosporomycetidae</taxon>
        <taxon>Pleosporales</taxon>
        <taxon>Pleosporineae</taxon>
        <taxon>Pleosporaceae</taxon>
        <taxon>Alternaria</taxon>
        <taxon>Alternaria sect. Alternaria</taxon>
    </lineage>
</organism>
<sequence>RKLRPQCATSCNDREGGVFFRLRRLPGRACTLCLTSACAIFPRLSFIPASCRPLTRITSQRSTKAYSVEAEISDNNIAQRSNATTYTCVGVDSWPATTKHHEDTWTIFQHHTQCTPYDMVRRDTPIYGHFGEGAYCQHLGRDTCHGFRWFAKATPPDDVRGFVTRSSHKQPRE</sequence>
<feature type="non-terminal residue" evidence="1">
    <location>
        <position position="1"/>
    </location>
</feature>
<reference evidence="1" key="1">
    <citation type="submission" date="2020-01" db="EMBL/GenBank/DDBJ databases">
        <authorList>
            <person name="Feng Z.H.Z."/>
        </authorList>
    </citation>
    <scope>NUCLEOTIDE SEQUENCE</scope>
    <source>
        <strain evidence="1">CBS107.38</strain>
    </source>
</reference>
<dbReference type="RefSeq" id="XP_038790865.1">
    <property type="nucleotide sequence ID" value="XM_038927573.1"/>
</dbReference>
<accession>A0A8H7BF38</accession>
<keyword evidence="2" id="KW-1185">Reference proteome</keyword>
<dbReference type="AlphaFoldDB" id="A0A8H7BF38"/>
<protein>
    <submittedName>
        <fullName evidence="1">Uncharacterized protein</fullName>
    </submittedName>
</protein>
<dbReference type="GeneID" id="62200751"/>
<gene>
    <name evidence="1" type="ORF">GT037_002526</name>
</gene>
<reference evidence="1" key="2">
    <citation type="submission" date="2020-08" db="EMBL/GenBank/DDBJ databases">
        <title>Draft Genome Sequence of Cumin Blight Pathogen Alternaria burnsii.</title>
        <authorList>
            <person name="Feng Z."/>
        </authorList>
    </citation>
    <scope>NUCLEOTIDE SEQUENCE</scope>
    <source>
        <strain evidence="1">CBS107.38</strain>
    </source>
</reference>
<evidence type="ECO:0000313" key="2">
    <source>
        <dbReference type="Proteomes" id="UP000596902"/>
    </source>
</evidence>
<name>A0A8H7BF38_9PLEO</name>
<dbReference type="Proteomes" id="UP000596902">
    <property type="component" value="Unassembled WGS sequence"/>
</dbReference>
<proteinExistence type="predicted"/>
<dbReference type="EMBL" id="JAAABM010000002">
    <property type="protein sequence ID" value="KAF7680875.1"/>
    <property type="molecule type" value="Genomic_DNA"/>
</dbReference>
<evidence type="ECO:0000313" key="1">
    <source>
        <dbReference type="EMBL" id="KAF7680875.1"/>
    </source>
</evidence>
<comment type="caution">
    <text evidence="1">The sequence shown here is derived from an EMBL/GenBank/DDBJ whole genome shotgun (WGS) entry which is preliminary data.</text>
</comment>